<name>A0ABP6WB73_9ACTN</name>
<comment type="caution">
    <text evidence="2">The sequence shown here is derived from an EMBL/GenBank/DDBJ whole genome shotgun (WGS) entry which is preliminary data.</text>
</comment>
<evidence type="ECO:0000313" key="2">
    <source>
        <dbReference type="EMBL" id="GAA3548247.1"/>
    </source>
</evidence>
<dbReference type="RefSeq" id="WP_218236851.1">
    <property type="nucleotide sequence ID" value="NZ_BAABBB010000023.1"/>
</dbReference>
<reference evidence="3" key="1">
    <citation type="journal article" date="2019" name="Int. J. Syst. Evol. Microbiol.">
        <title>The Global Catalogue of Microorganisms (GCM) 10K type strain sequencing project: providing services to taxonomists for standard genome sequencing and annotation.</title>
        <authorList>
            <consortium name="The Broad Institute Genomics Platform"/>
            <consortium name="The Broad Institute Genome Sequencing Center for Infectious Disease"/>
            <person name="Wu L."/>
            <person name="Ma J."/>
        </authorList>
    </citation>
    <scope>NUCLEOTIDE SEQUENCE [LARGE SCALE GENOMIC DNA]</scope>
    <source>
        <strain evidence="3">JCM 17460</strain>
    </source>
</reference>
<sequence length="92" mass="10280">MTLHEEPDIHAAWPLRRHMAEQGLRHPSYLVPLLAHRGVSVSVERLDDVLDEVVDDLESPLREVLLELFGVGARPEPDAAGEPAPHPERHST</sequence>
<evidence type="ECO:0000313" key="3">
    <source>
        <dbReference type="Proteomes" id="UP001500301"/>
    </source>
</evidence>
<accession>A0ABP6WB73</accession>
<evidence type="ECO:0000256" key="1">
    <source>
        <dbReference type="SAM" id="MobiDB-lite"/>
    </source>
</evidence>
<organism evidence="2 3">
    <name type="scientific">Nocardioides daeguensis</name>
    <dbReference type="NCBI Taxonomy" id="908359"/>
    <lineage>
        <taxon>Bacteria</taxon>
        <taxon>Bacillati</taxon>
        <taxon>Actinomycetota</taxon>
        <taxon>Actinomycetes</taxon>
        <taxon>Propionibacteriales</taxon>
        <taxon>Nocardioidaceae</taxon>
        <taxon>Nocardioides</taxon>
    </lineage>
</organism>
<dbReference type="EMBL" id="BAABBB010000023">
    <property type="protein sequence ID" value="GAA3548247.1"/>
    <property type="molecule type" value="Genomic_DNA"/>
</dbReference>
<proteinExistence type="predicted"/>
<dbReference type="Proteomes" id="UP001500301">
    <property type="component" value="Unassembled WGS sequence"/>
</dbReference>
<feature type="region of interest" description="Disordered" evidence="1">
    <location>
        <begin position="72"/>
        <end position="92"/>
    </location>
</feature>
<gene>
    <name evidence="2" type="ORF">GCM10022263_39110</name>
</gene>
<protein>
    <submittedName>
        <fullName evidence="2">Uncharacterized protein</fullName>
    </submittedName>
</protein>
<keyword evidence="3" id="KW-1185">Reference proteome</keyword>